<keyword evidence="2" id="KW-0812">Transmembrane</keyword>
<comment type="caution">
    <text evidence="3">The sequence shown here is derived from an EMBL/GenBank/DDBJ whole genome shotgun (WGS) entry which is preliminary data.</text>
</comment>
<keyword evidence="1" id="KW-0175">Coiled coil</keyword>
<feature type="coiled-coil region" evidence="1">
    <location>
        <begin position="31"/>
        <end position="112"/>
    </location>
</feature>
<protein>
    <submittedName>
        <fullName evidence="3">Uncharacterized protein</fullName>
    </submittedName>
</protein>
<accession>A0ABW5X5E9</accession>
<dbReference type="Proteomes" id="UP001597438">
    <property type="component" value="Unassembled WGS sequence"/>
</dbReference>
<feature type="transmembrane region" description="Helical" evidence="2">
    <location>
        <begin position="6"/>
        <end position="26"/>
    </location>
</feature>
<dbReference type="EMBL" id="JBHUOJ010000009">
    <property type="protein sequence ID" value="MFD2832588.1"/>
    <property type="molecule type" value="Genomic_DNA"/>
</dbReference>
<dbReference type="RefSeq" id="WP_251741720.1">
    <property type="nucleotide sequence ID" value="NZ_JBHUOJ010000009.1"/>
</dbReference>
<keyword evidence="2" id="KW-0472">Membrane</keyword>
<evidence type="ECO:0000256" key="1">
    <source>
        <dbReference type="SAM" id="Coils"/>
    </source>
</evidence>
<organism evidence="3 4">
    <name type="scientific">Christiangramia antarctica</name>
    <dbReference type="NCBI Taxonomy" id="2058158"/>
    <lineage>
        <taxon>Bacteria</taxon>
        <taxon>Pseudomonadati</taxon>
        <taxon>Bacteroidota</taxon>
        <taxon>Flavobacteriia</taxon>
        <taxon>Flavobacteriales</taxon>
        <taxon>Flavobacteriaceae</taxon>
        <taxon>Christiangramia</taxon>
    </lineage>
</organism>
<proteinExistence type="predicted"/>
<keyword evidence="2" id="KW-1133">Transmembrane helix</keyword>
<gene>
    <name evidence="3" type="ORF">ACFSYS_04760</name>
</gene>
<evidence type="ECO:0000256" key="2">
    <source>
        <dbReference type="SAM" id="Phobius"/>
    </source>
</evidence>
<keyword evidence="4" id="KW-1185">Reference proteome</keyword>
<sequence>MEIVYITITGLSIIASILAWVAKIRWSSEFREAKKAQIESIQEQIKVLKERNETLKELTSEKIMGHYLSTKEGLESLNNKILEEKNELQIKVDEMETEIERLREENKNSIKLPDFSQLQNMSFQIENSLKSFTENYAIQYNELSNSLEKMKNFDFVIEDKDNFYIIETKKKRKK</sequence>
<name>A0ABW5X5E9_9FLAO</name>
<reference evidence="4" key="1">
    <citation type="journal article" date="2019" name="Int. J. Syst. Evol. Microbiol.">
        <title>The Global Catalogue of Microorganisms (GCM) 10K type strain sequencing project: providing services to taxonomists for standard genome sequencing and annotation.</title>
        <authorList>
            <consortium name="The Broad Institute Genomics Platform"/>
            <consortium name="The Broad Institute Genome Sequencing Center for Infectious Disease"/>
            <person name="Wu L."/>
            <person name="Ma J."/>
        </authorList>
    </citation>
    <scope>NUCLEOTIDE SEQUENCE [LARGE SCALE GENOMIC DNA]</scope>
    <source>
        <strain evidence="4">KCTC 52925</strain>
    </source>
</reference>
<evidence type="ECO:0000313" key="3">
    <source>
        <dbReference type="EMBL" id="MFD2832588.1"/>
    </source>
</evidence>
<evidence type="ECO:0000313" key="4">
    <source>
        <dbReference type="Proteomes" id="UP001597438"/>
    </source>
</evidence>